<accession>A0A099GH14</accession>
<evidence type="ECO:0000256" key="3">
    <source>
        <dbReference type="ARBA" id="ARBA00023157"/>
    </source>
</evidence>
<evidence type="ECO:0000256" key="2">
    <source>
        <dbReference type="ARBA" id="ARBA00023002"/>
    </source>
</evidence>
<keyword evidence="4" id="KW-0676">Redox-active center</keyword>
<evidence type="ECO:0000259" key="6">
    <source>
        <dbReference type="PROSITE" id="PS51352"/>
    </source>
</evidence>
<dbReference type="SUPFAM" id="SSF52833">
    <property type="entry name" value="Thioredoxin-like"/>
    <property type="match status" value="1"/>
</dbReference>
<dbReference type="GO" id="GO:0016491">
    <property type="term" value="F:oxidoreductase activity"/>
    <property type="evidence" value="ECO:0007669"/>
    <property type="project" value="UniProtKB-KW"/>
</dbReference>
<evidence type="ECO:0000256" key="4">
    <source>
        <dbReference type="ARBA" id="ARBA00023284"/>
    </source>
</evidence>
<evidence type="ECO:0000313" key="8">
    <source>
        <dbReference type="Proteomes" id="UP000029858"/>
    </source>
</evidence>
<sequence>MKSVLTAAALAAAAALPLTALPAAAFDPAQMTDAEREAFGAAVRDYIMDHPEVLIEAVNKMEAQRLADEAKNDRVLVETHKAAIFDDGHSWVGGNPKGDLTVVEFIDYRCGYCRKIAPEVDALVEKDGNIRLILKEFPILGQESELASRYAIAVRQVAGDDAYKTAHDKLYELRGAVTLESLGALAKDQGLDAQAIIQRMNTEEVTAEIRANRQLAEQMQIMGTPTFVIGPELLRGIPSSGLEAAVTQIRAEAKG</sequence>
<evidence type="ECO:0000256" key="1">
    <source>
        <dbReference type="ARBA" id="ARBA00022729"/>
    </source>
</evidence>
<proteinExistence type="predicted"/>
<dbReference type="Gene3D" id="3.40.30.10">
    <property type="entry name" value="Glutaredoxin"/>
    <property type="match status" value="1"/>
</dbReference>
<name>A0A099GH14_9RHOB</name>
<protein>
    <submittedName>
        <fullName evidence="7">DSBA oxidoreductase</fullName>
    </submittedName>
</protein>
<reference evidence="7 8" key="2">
    <citation type="submission" date="2014-10" db="EMBL/GenBank/DDBJ databases">
        <title>Paracoccus sanguinis sp. nov., isolated from clinical specimens of New York State patients.</title>
        <authorList>
            <person name="Mingle L.A."/>
            <person name="Cole J.A."/>
            <person name="Lapierre P."/>
            <person name="Musser K.A."/>
        </authorList>
    </citation>
    <scope>NUCLEOTIDE SEQUENCE [LARGE SCALE GENOMIC DNA]</scope>
    <source>
        <strain evidence="7 8">5503</strain>
    </source>
</reference>
<dbReference type="InterPro" id="IPR013766">
    <property type="entry name" value="Thioredoxin_domain"/>
</dbReference>
<evidence type="ECO:0000313" key="7">
    <source>
        <dbReference type="EMBL" id="KGJ21877.1"/>
    </source>
</evidence>
<organism evidence="7 8">
    <name type="scientific">Paracoccus sanguinis</name>
    <dbReference type="NCBI Taxonomy" id="1545044"/>
    <lineage>
        <taxon>Bacteria</taxon>
        <taxon>Pseudomonadati</taxon>
        <taxon>Pseudomonadota</taxon>
        <taxon>Alphaproteobacteria</taxon>
        <taxon>Rhodobacterales</taxon>
        <taxon>Paracoccaceae</taxon>
        <taxon>Paracoccus</taxon>
    </lineage>
</organism>
<dbReference type="Pfam" id="PF01323">
    <property type="entry name" value="DSBA"/>
    <property type="match status" value="1"/>
</dbReference>
<feature type="chain" id="PRO_5001955562" evidence="5">
    <location>
        <begin position="26"/>
        <end position="255"/>
    </location>
</feature>
<dbReference type="PANTHER" id="PTHR13887">
    <property type="entry name" value="GLUTATHIONE S-TRANSFERASE KAPPA"/>
    <property type="match status" value="1"/>
</dbReference>
<comment type="caution">
    <text evidence="7">The sequence shown here is derived from an EMBL/GenBank/DDBJ whole genome shotgun (WGS) entry which is preliminary data.</text>
</comment>
<gene>
    <name evidence="7" type="ORF">IX56_11530</name>
</gene>
<dbReference type="InterPro" id="IPR001853">
    <property type="entry name" value="DSBA-like_thioredoxin_dom"/>
</dbReference>
<feature type="signal peptide" evidence="5">
    <location>
        <begin position="1"/>
        <end position="25"/>
    </location>
</feature>
<dbReference type="Pfam" id="PF18312">
    <property type="entry name" value="ScsC_N"/>
    <property type="match status" value="1"/>
</dbReference>
<dbReference type="RefSeq" id="WP_036710395.1">
    <property type="nucleotide sequence ID" value="NZ_JRKQ01000061.1"/>
</dbReference>
<dbReference type="InterPro" id="IPR041205">
    <property type="entry name" value="ScsC_N"/>
</dbReference>
<feature type="domain" description="Thioredoxin" evidence="6">
    <location>
        <begin position="15"/>
        <end position="251"/>
    </location>
</feature>
<reference evidence="7 8" key="1">
    <citation type="submission" date="2014-09" db="EMBL/GenBank/DDBJ databases">
        <authorList>
            <person name="McGinnis J.M."/>
            <person name="Wolfgang W.J."/>
        </authorList>
    </citation>
    <scope>NUCLEOTIDE SEQUENCE [LARGE SCALE GENOMIC DNA]</scope>
    <source>
        <strain evidence="7 8">5503</strain>
    </source>
</reference>
<keyword evidence="3" id="KW-1015">Disulfide bond</keyword>
<keyword evidence="1 5" id="KW-0732">Signal</keyword>
<dbReference type="InterPro" id="IPR036249">
    <property type="entry name" value="Thioredoxin-like_sf"/>
</dbReference>
<dbReference type="PROSITE" id="PS51352">
    <property type="entry name" value="THIOREDOXIN_2"/>
    <property type="match status" value="1"/>
</dbReference>
<dbReference type="PANTHER" id="PTHR13887:SF14">
    <property type="entry name" value="DISULFIDE BOND FORMATION PROTEIN D"/>
    <property type="match status" value="1"/>
</dbReference>
<dbReference type="CDD" id="cd03023">
    <property type="entry name" value="DsbA_Com1_like"/>
    <property type="match status" value="1"/>
</dbReference>
<dbReference type="AlphaFoldDB" id="A0A099GH14"/>
<keyword evidence="2" id="KW-0560">Oxidoreductase</keyword>
<dbReference type="EMBL" id="JRKQ01000061">
    <property type="protein sequence ID" value="KGJ21877.1"/>
    <property type="molecule type" value="Genomic_DNA"/>
</dbReference>
<dbReference type="Proteomes" id="UP000029858">
    <property type="component" value="Unassembled WGS sequence"/>
</dbReference>
<evidence type="ECO:0000256" key="5">
    <source>
        <dbReference type="SAM" id="SignalP"/>
    </source>
</evidence>